<reference evidence="2 3" key="1">
    <citation type="journal article" date="2013" name="Nat. Commun.">
        <title>The evolution and pathogenic mechanisms of the rice sheath blight pathogen.</title>
        <authorList>
            <person name="Zheng A."/>
            <person name="Lin R."/>
            <person name="Xu L."/>
            <person name="Qin P."/>
            <person name="Tang C."/>
            <person name="Ai P."/>
            <person name="Zhang D."/>
            <person name="Liu Y."/>
            <person name="Sun Z."/>
            <person name="Feng H."/>
            <person name="Wang Y."/>
            <person name="Chen Y."/>
            <person name="Liang X."/>
            <person name="Fu R."/>
            <person name="Li Q."/>
            <person name="Zhang J."/>
            <person name="Yu X."/>
            <person name="Xie Z."/>
            <person name="Ding L."/>
            <person name="Guan P."/>
            <person name="Tang J."/>
            <person name="Liang Y."/>
            <person name="Wang S."/>
            <person name="Deng Q."/>
            <person name="Li S."/>
            <person name="Zhu J."/>
            <person name="Wang L."/>
            <person name="Liu H."/>
            <person name="Li P."/>
        </authorList>
    </citation>
    <scope>NUCLEOTIDE SEQUENCE [LARGE SCALE GENOMIC DNA]</scope>
    <source>
        <strain evidence="3">AG-1 IA</strain>
    </source>
</reference>
<keyword evidence="1" id="KW-0732">Signal</keyword>
<sequence length="84" mass="9417">MKLLSTSIIITLLTSQVTALWCCCRGPDSSSRDCCTRVMDQGTFFSLRCGYINGQTCDVGPDPQKQGRYKECCRGHDEYPGYCF</sequence>
<accession>L8WI09</accession>
<feature type="chain" id="PRO_5003997291" evidence="1">
    <location>
        <begin position="20"/>
        <end position="84"/>
    </location>
</feature>
<dbReference type="STRING" id="983506.L8WI09"/>
<feature type="signal peptide" evidence="1">
    <location>
        <begin position="1"/>
        <end position="19"/>
    </location>
</feature>
<comment type="caution">
    <text evidence="2">The sequence shown here is derived from an EMBL/GenBank/DDBJ whole genome shotgun (WGS) entry which is preliminary data.</text>
</comment>
<keyword evidence="3" id="KW-1185">Reference proteome</keyword>
<evidence type="ECO:0000313" key="2">
    <source>
        <dbReference type="EMBL" id="ELU36014.1"/>
    </source>
</evidence>
<organism evidence="2 3">
    <name type="scientific">Thanatephorus cucumeris (strain AG1-IA)</name>
    <name type="common">Rice sheath blight fungus</name>
    <name type="synonym">Rhizoctonia solani</name>
    <dbReference type="NCBI Taxonomy" id="983506"/>
    <lineage>
        <taxon>Eukaryota</taxon>
        <taxon>Fungi</taxon>
        <taxon>Dikarya</taxon>
        <taxon>Basidiomycota</taxon>
        <taxon>Agaricomycotina</taxon>
        <taxon>Agaricomycetes</taxon>
        <taxon>Cantharellales</taxon>
        <taxon>Ceratobasidiaceae</taxon>
        <taxon>Rhizoctonia</taxon>
        <taxon>Rhizoctonia solani AG-1</taxon>
    </lineage>
</organism>
<dbReference type="HOGENOM" id="CLU_2559578_0_0_1"/>
<protein>
    <submittedName>
        <fullName evidence="2">Uncharacterized protein</fullName>
    </submittedName>
</protein>
<evidence type="ECO:0000313" key="3">
    <source>
        <dbReference type="Proteomes" id="UP000011668"/>
    </source>
</evidence>
<dbReference type="AlphaFoldDB" id="L8WI09"/>
<dbReference type="OrthoDB" id="3224844at2759"/>
<dbReference type="EMBL" id="AFRT01004561">
    <property type="protein sequence ID" value="ELU36014.1"/>
    <property type="molecule type" value="Genomic_DNA"/>
</dbReference>
<proteinExistence type="predicted"/>
<dbReference type="Proteomes" id="UP000011668">
    <property type="component" value="Unassembled WGS sequence"/>
</dbReference>
<gene>
    <name evidence="2" type="ORF">AG1IA_09956</name>
</gene>
<name>L8WI09_THACA</name>
<evidence type="ECO:0000256" key="1">
    <source>
        <dbReference type="SAM" id="SignalP"/>
    </source>
</evidence>